<dbReference type="EMBL" id="JAGQLN010000005">
    <property type="protein sequence ID" value="MCA9376615.1"/>
    <property type="molecule type" value="Genomic_DNA"/>
</dbReference>
<dbReference type="CDD" id="cd18809">
    <property type="entry name" value="SF1_C_RecD"/>
    <property type="match status" value="1"/>
</dbReference>
<accession>A0A955I0B7</accession>
<protein>
    <submittedName>
        <fullName evidence="4">AAA family ATPase</fullName>
    </submittedName>
</protein>
<dbReference type="AlphaFoldDB" id="A0A955I0B7"/>
<dbReference type="InterPro" id="IPR027417">
    <property type="entry name" value="P-loop_NTPase"/>
</dbReference>
<dbReference type="GO" id="GO:0005524">
    <property type="term" value="F:ATP binding"/>
    <property type="evidence" value="ECO:0007669"/>
    <property type="project" value="UniProtKB-KW"/>
</dbReference>
<dbReference type="Proteomes" id="UP000741282">
    <property type="component" value="Unassembled WGS sequence"/>
</dbReference>
<evidence type="ECO:0000259" key="3">
    <source>
        <dbReference type="Pfam" id="PF13538"/>
    </source>
</evidence>
<evidence type="ECO:0000313" key="5">
    <source>
        <dbReference type="Proteomes" id="UP000741282"/>
    </source>
</evidence>
<reference evidence="4" key="2">
    <citation type="journal article" date="2021" name="Microbiome">
        <title>Successional dynamics and alternative stable states in a saline activated sludge microbial community over 9 years.</title>
        <authorList>
            <person name="Wang Y."/>
            <person name="Ye J."/>
            <person name="Ju F."/>
            <person name="Liu L."/>
            <person name="Boyd J.A."/>
            <person name="Deng Y."/>
            <person name="Parks D.H."/>
            <person name="Jiang X."/>
            <person name="Yin X."/>
            <person name="Woodcroft B.J."/>
            <person name="Tyson G.W."/>
            <person name="Hugenholtz P."/>
            <person name="Polz M.F."/>
            <person name="Zhang T."/>
        </authorList>
    </citation>
    <scope>NUCLEOTIDE SEQUENCE</scope>
    <source>
        <strain evidence="4">HKST-UBA17</strain>
    </source>
</reference>
<keyword evidence="1" id="KW-0547">Nucleotide-binding</keyword>
<proteinExistence type="predicted"/>
<feature type="domain" description="UvrD-like helicase C-terminal" evidence="3">
    <location>
        <begin position="339"/>
        <end position="388"/>
    </location>
</feature>
<dbReference type="Pfam" id="PF13604">
    <property type="entry name" value="AAA_30"/>
    <property type="match status" value="1"/>
</dbReference>
<organism evidence="4 5">
    <name type="scientific">Candidatus Dojkabacteria bacterium</name>
    <dbReference type="NCBI Taxonomy" id="2099670"/>
    <lineage>
        <taxon>Bacteria</taxon>
        <taxon>Candidatus Dojkabacteria</taxon>
    </lineage>
</organism>
<keyword evidence="2" id="KW-0067">ATP-binding</keyword>
<dbReference type="InterPro" id="IPR027785">
    <property type="entry name" value="UvrD-like_helicase_C"/>
</dbReference>
<dbReference type="PANTHER" id="PTHR43788:SF6">
    <property type="entry name" value="DNA HELICASE B"/>
    <property type="match status" value="1"/>
</dbReference>
<evidence type="ECO:0000256" key="2">
    <source>
        <dbReference type="ARBA" id="ARBA00022840"/>
    </source>
</evidence>
<dbReference type="Pfam" id="PF13538">
    <property type="entry name" value="UvrD_C_2"/>
    <property type="match status" value="1"/>
</dbReference>
<dbReference type="PANTHER" id="PTHR43788">
    <property type="entry name" value="DNA2/NAM7 HELICASE FAMILY MEMBER"/>
    <property type="match status" value="1"/>
</dbReference>
<reference evidence="4" key="1">
    <citation type="submission" date="2020-04" db="EMBL/GenBank/DDBJ databases">
        <authorList>
            <person name="Zhang T."/>
        </authorList>
    </citation>
    <scope>NUCLEOTIDE SEQUENCE</scope>
    <source>
        <strain evidence="4">HKST-UBA17</strain>
    </source>
</reference>
<gene>
    <name evidence="4" type="ORF">KC685_01710</name>
</gene>
<dbReference type="Gene3D" id="2.30.30.940">
    <property type="match status" value="1"/>
</dbReference>
<comment type="caution">
    <text evidence="4">The sequence shown here is derived from an EMBL/GenBank/DDBJ whole genome shotgun (WGS) entry which is preliminary data.</text>
</comment>
<evidence type="ECO:0000256" key="1">
    <source>
        <dbReference type="ARBA" id="ARBA00022741"/>
    </source>
</evidence>
<dbReference type="InterPro" id="IPR050534">
    <property type="entry name" value="Coronavir_polyprotein_1ab"/>
</dbReference>
<dbReference type="Gene3D" id="3.40.50.300">
    <property type="entry name" value="P-loop containing nucleotide triphosphate hydrolases"/>
    <property type="match status" value="2"/>
</dbReference>
<name>A0A955I0B7_9BACT</name>
<dbReference type="GO" id="GO:0003678">
    <property type="term" value="F:DNA helicase activity"/>
    <property type="evidence" value="ECO:0007669"/>
    <property type="project" value="UniProtKB-ARBA"/>
</dbReference>
<evidence type="ECO:0000313" key="4">
    <source>
        <dbReference type="EMBL" id="MCA9376615.1"/>
    </source>
</evidence>
<dbReference type="SUPFAM" id="SSF52540">
    <property type="entry name" value="P-loop containing nucleoside triphosphate hydrolases"/>
    <property type="match status" value="1"/>
</dbReference>
<sequence>MKDEIQLSNDQKIVLDSSLSWVGSKNNGFLTIGGYAGTGKTTLISILRSRLDKENSKLKVCFCSYTGKAAMVLQEKLRIEGAIHPLDTVSTIHSLIYSPVVNDREEIVGWEKKENLTCDLVIIDEASMVDDIIWNDLLSFGIPILAVGDHGQLPPIRGKFALMQEPMLKLQEIHRQAEGNPIIQLSLLARQEGRIPVKNYSDTVRKLSKRESETGQFVEDLFMSWSDDMLVLCGYNNTRTRLNGGIRKLFDLNSPYPEPGDRVICLRNNHALGIYNGMIGTITDIRSEDEDWYYGKVDFGENAVKFKGLMSKEQFNNPESLNHTQDRRKTIDGDLFDFGYAITVHKAQGSQAPKVVLFEERFKQMDDDMWRRWLYTAVTRAESELYIIGE</sequence>